<dbReference type="EMBL" id="CAJPDR010000287">
    <property type="protein sequence ID" value="CAF9930499.1"/>
    <property type="molecule type" value="Genomic_DNA"/>
</dbReference>
<accession>A0A8H3FTQ5</accession>
<feature type="compositionally biased region" description="Basic residues" evidence="1">
    <location>
        <begin position="458"/>
        <end position="473"/>
    </location>
</feature>
<feature type="compositionally biased region" description="Polar residues" evidence="1">
    <location>
        <begin position="209"/>
        <end position="218"/>
    </location>
</feature>
<keyword evidence="3" id="KW-1185">Reference proteome</keyword>
<sequence>MLNFGYYRAMDKDFGNTTTQIEDPCDDLFDQWLNQDSTTVSDRADGSDDLHDFDFAFDEETVSSGSYSTGSRTASLPSSQRPPAASLRISPPQLTLPLRSRPSFVRYEAPSLRSAISSSELLNLEGKLNHKNTPPKAPSKSSLSSSAVPTLGGTLRRKAKFCAPAPEPQRHRSQKVSKIPSREMMRPSYHYRQDSSACHEWTQRFEQISLQTPNNTPQMSPPRTRGIFRDNRPGNIVTSNRKSTQQHPKEAMRNSDMKSEAPQETSATPQTSFYNPLHNVPVLQGRVSDGEMKSMPSTNGDVEAEDKKLGSERTHARQLRHPSSWNYLPISPLDLDLSAVSPSHVQPRWLHGLPENVNLDSYQHNASATQSTPGIAQPSSDYPSQDFLIQYEPYGHFVNEDPSTGYTVVPSNPLQSPGAEEIPIALYGHDDPDLVGMARPRSPHPRSLSVSPPLHSPPKSRGRSKMRSHKKTKSVGQLKQPKSSSTLKSAKSFGNIRSPKSVGSSFDNFVNFTAHDSDRILTGVAPSGSSKTKARREQEANEKKRKLSLAALRAIEEAGGDVNAMEMLKAEFDD</sequence>
<dbReference type="OrthoDB" id="2575228at2759"/>
<reference evidence="2" key="1">
    <citation type="submission" date="2021-03" db="EMBL/GenBank/DDBJ databases">
        <authorList>
            <person name="Tagirdzhanova G."/>
        </authorList>
    </citation>
    <scope>NUCLEOTIDE SEQUENCE</scope>
</reference>
<evidence type="ECO:0008006" key="4">
    <source>
        <dbReference type="Google" id="ProtNLM"/>
    </source>
</evidence>
<evidence type="ECO:0000313" key="3">
    <source>
        <dbReference type="Proteomes" id="UP000664203"/>
    </source>
</evidence>
<feature type="compositionally biased region" description="Polar residues" evidence="1">
    <location>
        <begin position="262"/>
        <end position="274"/>
    </location>
</feature>
<gene>
    <name evidence="2" type="ORF">ALECFALPRED_004616</name>
</gene>
<feature type="compositionally biased region" description="Basic and acidic residues" evidence="1">
    <location>
        <begin position="305"/>
        <end position="315"/>
    </location>
</feature>
<feature type="compositionally biased region" description="Basic and acidic residues" evidence="1">
    <location>
        <begin position="247"/>
        <end position="261"/>
    </location>
</feature>
<organism evidence="2 3">
    <name type="scientific">Alectoria fallacina</name>
    <dbReference type="NCBI Taxonomy" id="1903189"/>
    <lineage>
        <taxon>Eukaryota</taxon>
        <taxon>Fungi</taxon>
        <taxon>Dikarya</taxon>
        <taxon>Ascomycota</taxon>
        <taxon>Pezizomycotina</taxon>
        <taxon>Lecanoromycetes</taxon>
        <taxon>OSLEUM clade</taxon>
        <taxon>Lecanoromycetidae</taxon>
        <taxon>Lecanorales</taxon>
        <taxon>Lecanorineae</taxon>
        <taxon>Parmeliaceae</taxon>
        <taxon>Alectoria</taxon>
    </lineage>
</organism>
<feature type="region of interest" description="Disordered" evidence="1">
    <location>
        <begin position="209"/>
        <end position="277"/>
    </location>
</feature>
<name>A0A8H3FTQ5_9LECA</name>
<proteinExistence type="predicted"/>
<comment type="caution">
    <text evidence="2">The sequence shown here is derived from an EMBL/GenBank/DDBJ whole genome shotgun (WGS) entry which is preliminary data.</text>
</comment>
<dbReference type="AlphaFoldDB" id="A0A8H3FTQ5"/>
<protein>
    <recommendedName>
        <fullName evidence="4">Developmental regulatory protein wetA</fullName>
    </recommendedName>
</protein>
<feature type="region of interest" description="Disordered" evidence="1">
    <location>
        <begin position="62"/>
        <end position="94"/>
    </location>
</feature>
<feature type="region of interest" description="Disordered" evidence="1">
    <location>
        <begin position="289"/>
        <end position="317"/>
    </location>
</feature>
<feature type="region of interest" description="Disordered" evidence="1">
    <location>
        <begin position="163"/>
        <end position="187"/>
    </location>
</feature>
<evidence type="ECO:0000256" key="1">
    <source>
        <dbReference type="SAM" id="MobiDB-lite"/>
    </source>
</evidence>
<feature type="compositionally biased region" description="Polar residues" evidence="1">
    <location>
        <begin position="474"/>
        <end position="489"/>
    </location>
</feature>
<feature type="compositionally biased region" description="Polar residues" evidence="1">
    <location>
        <begin position="236"/>
        <end position="246"/>
    </location>
</feature>
<feature type="compositionally biased region" description="Polar residues" evidence="1">
    <location>
        <begin position="62"/>
        <end position="81"/>
    </location>
</feature>
<feature type="region of interest" description="Disordered" evidence="1">
    <location>
        <begin position="520"/>
        <end position="546"/>
    </location>
</feature>
<feature type="region of interest" description="Disordered" evidence="1">
    <location>
        <begin position="127"/>
        <end position="150"/>
    </location>
</feature>
<feature type="region of interest" description="Disordered" evidence="1">
    <location>
        <begin position="429"/>
        <end position="498"/>
    </location>
</feature>
<feature type="compositionally biased region" description="Low complexity" evidence="1">
    <location>
        <begin position="138"/>
        <end position="150"/>
    </location>
</feature>
<evidence type="ECO:0000313" key="2">
    <source>
        <dbReference type="EMBL" id="CAF9930499.1"/>
    </source>
</evidence>
<dbReference type="Proteomes" id="UP000664203">
    <property type="component" value="Unassembled WGS sequence"/>
</dbReference>